<evidence type="ECO:0000313" key="3">
    <source>
        <dbReference type="EMBL" id="EIM22861.1"/>
    </source>
</evidence>
<dbReference type="STRING" id="671144.I4YFW9"/>
<feature type="non-terminal residue" evidence="3">
    <location>
        <position position="1"/>
    </location>
</feature>
<dbReference type="EMBL" id="JH668226">
    <property type="protein sequence ID" value="EIM22861.1"/>
    <property type="molecule type" value="Genomic_DNA"/>
</dbReference>
<evidence type="ECO:0000313" key="4">
    <source>
        <dbReference type="Proteomes" id="UP000005242"/>
    </source>
</evidence>
<keyword evidence="2" id="KW-1133">Transmembrane helix</keyword>
<organism evidence="3 4">
    <name type="scientific">Wallemia mellicola (strain ATCC MYA-4683 / CBS 633.66)</name>
    <name type="common">Wallemia sebi (CBS 633.66)</name>
    <dbReference type="NCBI Taxonomy" id="671144"/>
    <lineage>
        <taxon>Eukaryota</taxon>
        <taxon>Fungi</taxon>
        <taxon>Dikarya</taxon>
        <taxon>Basidiomycota</taxon>
        <taxon>Wallemiomycotina</taxon>
        <taxon>Wallemiomycetes</taxon>
        <taxon>Wallemiales</taxon>
        <taxon>Wallemiaceae</taxon>
        <taxon>Wallemia</taxon>
    </lineage>
</organism>
<proteinExistence type="predicted"/>
<keyword evidence="2" id="KW-0472">Membrane</keyword>
<dbReference type="eggNOG" id="ENOG502S49E">
    <property type="taxonomic scope" value="Eukaryota"/>
</dbReference>
<feature type="transmembrane region" description="Helical" evidence="2">
    <location>
        <begin position="194"/>
        <end position="212"/>
    </location>
</feature>
<dbReference type="RefSeq" id="XP_006956910.1">
    <property type="nucleotide sequence ID" value="XM_006956848.1"/>
</dbReference>
<dbReference type="HOGENOM" id="CLU_866549_0_0_1"/>
<reference evidence="3 4" key="1">
    <citation type="journal article" date="2012" name="Fungal Genet. Biol.">
        <title>The genome of the xerotolerant mold Wallemia sebi reveals adaptations to osmotic stress and suggests cryptic sexual reproduction.</title>
        <authorList>
            <person name="Padamsee M."/>
            <person name="Kumar T.K.A."/>
            <person name="Riley R."/>
            <person name="Binder M."/>
            <person name="Boyd A."/>
            <person name="Calvo A.M."/>
            <person name="Furukawa K."/>
            <person name="Hesse C."/>
            <person name="Hohmann S."/>
            <person name="James T.Y."/>
            <person name="LaButti K."/>
            <person name="Lapidus A."/>
            <person name="Lindquist E."/>
            <person name="Lucas S."/>
            <person name="Miller K."/>
            <person name="Shantappa S."/>
            <person name="Grigoriev I.V."/>
            <person name="Hibbett D.S."/>
            <person name="McLaughlin D.J."/>
            <person name="Spatafora J.W."/>
            <person name="Aime M.C."/>
        </authorList>
    </citation>
    <scope>NUCLEOTIDE SEQUENCE [LARGE SCALE GENOMIC DNA]</scope>
    <source>
        <strain evidence="4">ATCC MYA-4683 / CBS 633.66</strain>
    </source>
</reference>
<feature type="transmembrane region" description="Helical" evidence="2">
    <location>
        <begin position="136"/>
        <end position="158"/>
    </location>
</feature>
<name>I4YFW9_WALMC</name>
<feature type="region of interest" description="Disordered" evidence="1">
    <location>
        <begin position="221"/>
        <end position="302"/>
    </location>
</feature>
<dbReference type="OMA" id="KEDTYHE"/>
<dbReference type="InParanoid" id="I4YFW9"/>
<dbReference type="AlphaFoldDB" id="I4YFW9"/>
<feature type="transmembrane region" description="Helical" evidence="2">
    <location>
        <begin position="96"/>
        <end position="116"/>
    </location>
</feature>
<evidence type="ECO:0000256" key="2">
    <source>
        <dbReference type="SAM" id="Phobius"/>
    </source>
</evidence>
<keyword evidence="4" id="KW-1185">Reference proteome</keyword>
<evidence type="ECO:0000256" key="1">
    <source>
        <dbReference type="SAM" id="MobiDB-lite"/>
    </source>
</evidence>
<feature type="transmembrane region" description="Helical" evidence="2">
    <location>
        <begin position="54"/>
        <end position="76"/>
    </location>
</feature>
<dbReference type="OrthoDB" id="2218151at2759"/>
<protein>
    <recommendedName>
        <fullName evidence="5">MARVEL domain-containing protein</fullName>
    </recommendedName>
</protein>
<gene>
    <name evidence="3" type="ORF">WALSEDRAFT_59651</name>
</gene>
<sequence length="321" mass="35524">MFEEYTIRLKHLFKPKPKLEPPQPNPSEVLMGDSKAEVYQEIPISSNRDTKMSLVTIIIRSCQMISSMLCLIMWAATAGFQAKWDVGPSGLSGLSIAASLLFFILSVILFTIPMLYIKKNMAKNADLFLRERRSAWVLNGVGVFISLLMAAISTGSAFTTAGCKNPDDDPNEGKGDDFKDALPIFCGTKKTASILFWVVFFSWMGSIAEIMLNNKNLIKKSGRKSGTRDPPFQAPDADQEAGYGYAKETYQSDASNRTYDDSSAPLTGRTVNPFEPEPGNPYDRVSDNDDDNNPFSHPAISEPEFVYKPGMYSSSADAYHK</sequence>
<evidence type="ECO:0008006" key="5">
    <source>
        <dbReference type="Google" id="ProtNLM"/>
    </source>
</evidence>
<dbReference type="KEGG" id="wse:WALSEDRAFT_59651"/>
<dbReference type="GeneID" id="18473478"/>
<accession>I4YFW9</accession>
<dbReference type="Proteomes" id="UP000005242">
    <property type="component" value="Unassembled WGS sequence"/>
</dbReference>
<keyword evidence="2" id="KW-0812">Transmembrane</keyword>